<evidence type="ECO:0000313" key="4">
    <source>
        <dbReference type="Proteomes" id="UP001239782"/>
    </source>
</evidence>
<keyword evidence="1" id="KW-0472">Membrane</keyword>
<evidence type="ECO:0000256" key="1">
    <source>
        <dbReference type="SAM" id="Phobius"/>
    </source>
</evidence>
<dbReference type="CDD" id="cd16328">
    <property type="entry name" value="RseA_N"/>
    <property type="match status" value="1"/>
</dbReference>
<dbReference type="GO" id="GO:0016989">
    <property type="term" value="F:sigma factor antagonist activity"/>
    <property type="evidence" value="ECO:0007669"/>
    <property type="project" value="InterPro"/>
</dbReference>
<protein>
    <submittedName>
        <fullName evidence="3">Sigma-E factor negative regulatory protein</fullName>
    </submittedName>
</protein>
<keyword evidence="1" id="KW-1133">Transmembrane helix</keyword>
<reference evidence="3 4" key="1">
    <citation type="submission" date="2023-08" db="EMBL/GenBank/DDBJ databases">
        <title>Pleionea litopenaei sp. nov., isolated from stomach of juvenile Litopenaeus vannamei.</title>
        <authorList>
            <person name="Rho A.M."/>
            <person name="Hwang C.Y."/>
        </authorList>
    </citation>
    <scope>NUCLEOTIDE SEQUENCE [LARGE SCALE GENOMIC DNA]</scope>
    <source>
        <strain evidence="3 4">HL-JVS1</strain>
    </source>
</reference>
<dbReference type="SUPFAM" id="SSF89069">
    <property type="entry name" value="N-terminal, cytoplasmic domain of anti-sigmaE factor RseA"/>
    <property type="match status" value="1"/>
</dbReference>
<dbReference type="Gene3D" id="1.10.10.880">
    <property type="entry name" value="Anti sigma-E protein RseA, N-terminal domain"/>
    <property type="match status" value="1"/>
</dbReference>
<evidence type="ECO:0000259" key="2">
    <source>
        <dbReference type="Pfam" id="PF03872"/>
    </source>
</evidence>
<accession>A0AA51RVU6</accession>
<dbReference type="KEGG" id="plei:Q9312_06670"/>
<sequence>MKHEDVKQALSQWVDDELHEGAAEETMKECVRSTDAKQSFESYLAIRAAIRGETSAHWQSGFSDRVAQAIANEPTVLAPRKSSKRSVFAGWAIAASVTLAVVFGAQWIPTSIESSIQPEQVANNSDTMLAEYHVTDDELAQLERINTLFNQFANQPTSTSQNNALPYVRLVSGEQVKTFRMTPQQFRQVMMELEKRNREAEQKAQEELNKQP</sequence>
<feature type="transmembrane region" description="Helical" evidence="1">
    <location>
        <begin position="87"/>
        <end position="108"/>
    </location>
</feature>
<dbReference type="AlphaFoldDB" id="A0AA51RVU6"/>
<organism evidence="3 4">
    <name type="scientific">Pleionea litopenaei</name>
    <dbReference type="NCBI Taxonomy" id="3070815"/>
    <lineage>
        <taxon>Bacteria</taxon>
        <taxon>Pseudomonadati</taxon>
        <taxon>Pseudomonadota</taxon>
        <taxon>Gammaproteobacteria</taxon>
        <taxon>Oceanospirillales</taxon>
        <taxon>Pleioneaceae</taxon>
        <taxon>Pleionea</taxon>
    </lineage>
</organism>
<proteinExistence type="predicted"/>
<keyword evidence="1" id="KW-0812">Transmembrane</keyword>
<dbReference type="Pfam" id="PF03872">
    <property type="entry name" value="RseA_N"/>
    <property type="match status" value="1"/>
</dbReference>
<name>A0AA51RVU6_9GAMM</name>
<keyword evidence="4" id="KW-1185">Reference proteome</keyword>
<feature type="domain" description="Anti sigma-E protein RseA N-terminal" evidence="2">
    <location>
        <begin position="7"/>
        <end position="82"/>
    </location>
</feature>
<evidence type="ECO:0000313" key="3">
    <source>
        <dbReference type="EMBL" id="WMS88591.1"/>
    </source>
</evidence>
<dbReference type="PANTHER" id="PTHR38104:SF1">
    <property type="entry name" value="ANTI-SIGMA-E FACTOR RSEA"/>
    <property type="match status" value="1"/>
</dbReference>
<gene>
    <name evidence="3" type="ORF">Q9312_06670</name>
</gene>
<dbReference type="Proteomes" id="UP001239782">
    <property type="component" value="Chromosome"/>
</dbReference>
<dbReference type="RefSeq" id="WP_309203808.1">
    <property type="nucleotide sequence ID" value="NZ_CP133548.1"/>
</dbReference>
<dbReference type="InterPro" id="IPR052383">
    <property type="entry name" value="Anti-sigma-E_RseA-like"/>
</dbReference>
<dbReference type="EMBL" id="CP133548">
    <property type="protein sequence ID" value="WMS88591.1"/>
    <property type="molecule type" value="Genomic_DNA"/>
</dbReference>
<dbReference type="InterPro" id="IPR005572">
    <property type="entry name" value="Anti-sigma_E_RseA_N"/>
</dbReference>
<dbReference type="PANTHER" id="PTHR38104">
    <property type="match status" value="1"/>
</dbReference>
<dbReference type="InterPro" id="IPR036147">
    <property type="entry name" value="Anti-sigma_E_RseA_N_sf"/>
</dbReference>